<proteinExistence type="predicted"/>
<name>A0A7Z7VLT8_VIBCL</name>
<dbReference type="Proteomes" id="UP000294145">
    <property type="component" value="Unassembled WGS sequence"/>
</dbReference>
<evidence type="ECO:0000313" key="2">
    <source>
        <dbReference type="Proteomes" id="UP000294145"/>
    </source>
</evidence>
<dbReference type="RefSeq" id="WP_154715443.1">
    <property type="nucleotide sequence ID" value="NZ_POTE01000085.1"/>
</dbReference>
<reference evidence="1 2" key="1">
    <citation type="submission" date="2019-02" db="EMBL/GenBank/DDBJ databases">
        <title>Genomic plasticity associated with the antimicrobial resistance in Vibrio cholerae.</title>
        <authorList>
            <person name="Verma J."/>
            <person name="Bag S."/>
            <person name="Saha B."/>
            <person name="Kumar P."/>
            <person name="Ghosh T.S."/>
            <person name="Dayal M."/>
            <person name="Senapati T."/>
            <person name="Mehra S."/>
            <person name="Dey P."/>
            <person name="Desigamani A."/>
            <person name="Kumar D."/>
            <person name="Rana P."/>
            <person name="Kumar B."/>
            <person name="Maiti T.K."/>
            <person name="Sharma N.C."/>
            <person name="Bhadra R.K."/>
            <person name="Mutreja A."/>
            <person name="Nair G.B."/>
            <person name="Ramamurthy T."/>
            <person name="Das B."/>
        </authorList>
    </citation>
    <scope>NUCLEOTIDE SEQUENCE [LARGE SCALE GENOMIC DNA]</scope>
    <source>
        <strain evidence="1 2">IDH06781</strain>
    </source>
</reference>
<evidence type="ECO:0000313" key="1">
    <source>
        <dbReference type="EMBL" id="TBM41354.1"/>
    </source>
</evidence>
<comment type="caution">
    <text evidence="1">The sequence shown here is derived from an EMBL/GenBank/DDBJ whole genome shotgun (WGS) entry which is preliminary data.</text>
</comment>
<gene>
    <name evidence="1" type="ORF">EYB64_12325</name>
</gene>
<sequence length="83" mass="9834">MSNTIHISQVSLVLKECPYFDGYDSNGIEKIGIYYRLFVHLNDKVFVHPIYADYHKMYGLELKIRERGLINLDNWVPLKLNNF</sequence>
<organism evidence="1 2">
    <name type="scientific">Vibrio cholerae</name>
    <dbReference type="NCBI Taxonomy" id="666"/>
    <lineage>
        <taxon>Bacteria</taxon>
        <taxon>Pseudomonadati</taxon>
        <taxon>Pseudomonadota</taxon>
        <taxon>Gammaproteobacteria</taxon>
        <taxon>Vibrionales</taxon>
        <taxon>Vibrionaceae</taxon>
        <taxon>Vibrio</taxon>
    </lineage>
</organism>
<protein>
    <submittedName>
        <fullName evidence="1">Uncharacterized protein</fullName>
    </submittedName>
</protein>
<dbReference type="AlphaFoldDB" id="A0A7Z7VLT8"/>
<dbReference type="EMBL" id="SISP01000020">
    <property type="protein sequence ID" value="TBM41354.1"/>
    <property type="molecule type" value="Genomic_DNA"/>
</dbReference>
<accession>A0A7Z7VLT8</accession>